<dbReference type="Proteomes" id="UP000463961">
    <property type="component" value="Chromosome"/>
</dbReference>
<dbReference type="InterPro" id="IPR016087">
    <property type="entry name" value="Chalcone_isomerase"/>
</dbReference>
<keyword evidence="3" id="KW-1185">Reference proteome</keyword>
<dbReference type="EMBL" id="AP022345">
    <property type="protein sequence ID" value="BBU69245.1"/>
    <property type="molecule type" value="Genomic_DNA"/>
</dbReference>
<dbReference type="RefSeq" id="WP_162050041.1">
    <property type="nucleotide sequence ID" value="NZ_AP019011.1"/>
</dbReference>
<gene>
    <name evidence="2" type="ORF">ICHIAU1_15280</name>
</gene>
<reference evidence="3" key="1">
    <citation type="submission" date="2020-01" db="EMBL/GenBank/DDBJ databases">
        <title>Phosphoaccumulans saitamaens gen. nov., sp. nov., a polyphosphate accumulating bacterium isolated from surface river water.</title>
        <authorList>
            <person name="Watanabe K."/>
            <person name="Suda W."/>
        </authorList>
    </citation>
    <scope>NUCLEOTIDE SEQUENCE [LARGE SCALE GENOMIC DNA]</scope>
    <source>
        <strain evidence="3">ICHIAU1</strain>
    </source>
</reference>
<dbReference type="OrthoDB" id="8527419at2"/>
<protein>
    <recommendedName>
        <fullName evidence="1">Chalcone isomerase domain-containing protein</fullName>
    </recommendedName>
</protein>
<evidence type="ECO:0000259" key="1">
    <source>
        <dbReference type="Pfam" id="PF16036"/>
    </source>
</evidence>
<feature type="domain" description="Chalcone isomerase" evidence="1">
    <location>
        <begin position="66"/>
        <end position="173"/>
    </location>
</feature>
<accession>A0A679I422</accession>
<evidence type="ECO:0000313" key="3">
    <source>
        <dbReference type="Proteomes" id="UP000463961"/>
    </source>
</evidence>
<organism evidence="2 3">
    <name type="scientific">Fluviibacter phosphoraccumulans</name>
    <dbReference type="NCBI Taxonomy" id="1751046"/>
    <lineage>
        <taxon>Bacteria</taxon>
        <taxon>Pseudomonadati</taxon>
        <taxon>Pseudomonadota</taxon>
        <taxon>Betaproteobacteria</taxon>
        <taxon>Rhodocyclales</taxon>
        <taxon>Fluviibacteraceae</taxon>
        <taxon>Fluviibacter</taxon>
    </lineage>
</organism>
<proteinExistence type="predicted"/>
<evidence type="ECO:0000313" key="2">
    <source>
        <dbReference type="EMBL" id="BBU69245.1"/>
    </source>
</evidence>
<dbReference type="Pfam" id="PF16036">
    <property type="entry name" value="Chalcone_3"/>
    <property type="match status" value="1"/>
</dbReference>
<sequence>MRQNGKKFLQAFIASICLLLLGGSVFANDAYEPVSGMRLAPYGKGEFRRFGFLVYEAALWGGANPQQPPLALQLTYKRNIAGQKIVDASVQEMRQLGASEQSLKVWEVQMSQIFPDVKPGDQITGVYKPGGAVFLYNNREVGEIRDPEFARFFFAIWLDPRTSAPSLRQSLLGTKSS</sequence>
<name>A0A679I422_9RHOO</name>
<dbReference type="AlphaFoldDB" id="A0A679I422"/>